<dbReference type="Proteomes" id="UP000886724">
    <property type="component" value="Unassembled WGS sequence"/>
</dbReference>
<feature type="domain" description="HTH marR-type" evidence="4">
    <location>
        <begin position="1"/>
        <end position="151"/>
    </location>
</feature>
<organism evidence="5 6">
    <name type="scientific">Candidatus Erysipelatoclostridium merdavium</name>
    <dbReference type="NCBI Taxonomy" id="2838566"/>
    <lineage>
        <taxon>Bacteria</taxon>
        <taxon>Bacillati</taxon>
        <taxon>Bacillota</taxon>
        <taxon>Erysipelotrichia</taxon>
        <taxon>Erysipelotrichales</taxon>
        <taxon>Erysipelotrichales incertae sedis</taxon>
    </lineage>
</organism>
<protein>
    <submittedName>
        <fullName evidence="5">MarR family transcriptional regulator</fullName>
    </submittedName>
</protein>
<evidence type="ECO:0000259" key="4">
    <source>
        <dbReference type="PROSITE" id="PS50995"/>
    </source>
</evidence>
<dbReference type="GO" id="GO:0003677">
    <property type="term" value="F:DNA binding"/>
    <property type="evidence" value="ECO:0007669"/>
    <property type="project" value="UniProtKB-KW"/>
</dbReference>
<gene>
    <name evidence="5" type="ORF">H9980_06080</name>
</gene>
<dbReference type="GO" id="GO:0003700">
    <property type="term" value="F:DNA-binding transcription factor activity"/>
    <property type="evidence" value="ECO:0007669"/>
    <property type="project" value="InterPro"/>
</dbReference>
<accession>A0A9D2BN26</accession>
<dbReference type="PROSITE" id="PS50995">
    <property type="entry name" value="HTH_MARR_2"/>
    <property type="match status" value="1"/>
</dbReference>
<dbReference type="InterPro" id="IPR000835">
    <property type="entry name" value="HTH_MarR-typ"/>
</dbReference>
<evidence type="ECO:0000256" key="1">
    <source>
        <dbReference type="ARBA" id="ARBA00023015"/>
    </source>
</evidence>
<proteinExistence type="predicted"/>
<evidence type="ECO:0000313" key="5">
    <source>
        <dbReference type="EMBL" id="HIX81522.1"/>
    </source>
</evidence>
<keyword evidence="3" id="KW-0804">Transcription</keyword>
<dbReference type="PANTHER" id="PTHR42756:SF1">
    <property type="entry name" value="TRANSCRIPTIONAL REPRESSOR OF EMRAB OPERON"/>
    <property type="match status" value="1"/>
</dbReference>
<dbReference type="AlphaFoldDB" id="A0A9D2BN26"/>
<dbReference type="SUPFAM" id="SSF46785">
    <property type="entry name" value="Winged helix' DNA-binding domain"/>
    <property type="match status" value="1"/>
</dbReference>
<sequence>MTNRDILNRELINHLFVRLFNQILDIESKYMVAHGVEDLSVSELHIIDAISSLSSPTMSTIASKATLTNGTITTAIKKLEAKGYVKRHKDQNDRRIIRVELTAKGNRVCKVHSEFHEEMVSRVCEDSDALDNELLIKSLQQLVYFFEDIKEKY</sequence>
<dbReference type="SMART" id="SM00347">
    <property type="entry name" value="HTH_MARR"/>
    <property type="match status" value="1"/>
</dbReference>
<dbReference type="InterPro" id="IPR036388">
    <property type="entry name" value="WH-like_DNA-bd_sf"/>
</dbReference>
<dbReference type="EMBL" id="DXET01000139">
    <property type="protein sequence ID" value="HIX81522.1"/>
    <property type="molecule type" value="Genomic_DNA"/>
</dbReference>
<dbReference type="InterPro" id="IPR036390">
    <property type="entry name" value="WH_DNA-bd_sf"/>
</dbReference>
<evidence type="ECO:0000313" key="6">
    <source>
        <dbReference type="Proteomes" id="UP000886724"/>
    </source>
</evidence>
<evidence type="ECO:0000256" key="3">
    <source>
        <dbReference type="ARBA" id="ARBA00023163"/>
    </source>
</evidence>
<keyword evidence="1" id="KW-0805">Transcription regulation</keyword>
<dbReference type="Pfam" id="PF01047">
    <property type="entry name" value="MarR"/>
    <property type="match status" value="1"/>
</dbReference>
<evidence type="ECO:0000256" key="2">
    <source>
        <dbReference type="ARBA" id="ARBA00023125"/>
    </source>
</evidence>
<dbReference type="PANTHER" id="PTHR42756">
    <property type="entry name" value="TRANSCRIPTIONAL REGULATOR, MARR"/>
    <property type="match status" value="1"/>
</dbReference>
<reference evidence="5" key="2">
    <citation type="submission" date="2021-04" db="EMBL/GenBank/DDBJ databases">
        <authorList>
            <person name="Gilroy R."/>
        </authorList>
    </citation>
    <scope>NUCLEOTIDE SEQUENCE</scope>
    <source>
        <strain evidence="5">ChiGjej1B1-14440</strain>
    </source>
</reference>
<name>A0A9D2BN26_9FIRM</name>
<comment type="caution">
    <text evidence="5">The sequence shown here is derived from an EMBL/GenBank/DDBJ whole genome shotgun (WGS) entry which is preliminary data.</text>
</comment>
<reference evidence="5" key="1">
    <citation type="journal article" date="2021" name="PeerJ">
        <title>Extensive microbial diversity within the chicken gut microbiome revealed by metagenomics and culture.</title>
        <authorList>
            <person name="Gilroy R."/>
            <person name="Ravi A."/>
            <person name="Getino M."/>
            <person name="Pursley I."/>
            <person name="Horton D.L."/>
            <person name="Alikhan N.F."/>
            <person name="Baker D."/>
            <person name="Gharbi K."/>
            <person name="Hall N."/>
            <person name="Watson M."/>
            <person name="Adriaenssens E.M."/>
            <person name="Foster-Nyarko E."/>
            <person name="Jarju S."/>
            <person name="Secka A."/>
            <person name="Antonio M."/>
            <person name="Oren A."/>
            <person name="Chaudhuri R.R."/>
            <person name="La Ragione R."/>
            <person name="Hildebrand F."/>
            <person name="Pallen M.J."/>
        </authorList>
    </citation>
    <scope>NUCLEOTIDE SEQUENCE</scope>
    <source>
        <strain evidence="5">ChiGjej1B1-14440</strain>
    </source>
</reference>
<dbReference type="Gene3D" id="1.10.10.10">
    <property type="entry name" value="Winged helix-like DNA-binding domain superfamily/Winged helix DNA-binding domain"/>
    <property type="match status" value="1"/>
</dbReference>
<dbReference type="PRINTS" id="PR00598">
    <property type="entry name" value="HTHMARR"/>
</dbReference>
<keyword evidence="2" id="KW-0238">DNA-binding</keyword>